<protein>
    <recommendedName>
        <fullName evidence="11">Cysteine protease</fullName>
        <ecNumber evidence="11">3.4.22.-</ecNumber>
    </recommendedName>
</protein>
<dbReference type="GO" id="GO:0035973">
    <property type="term" value="P:aggrephagy"/>
    <property type="evidence" value="ECO:0007669"/>
    <property type="project" value="TreeGrafter"/>
</dbReference>
<feature type="compositionally biased region" description="Polar residues" evidence="12">
    <location>
        <begin position="52"/>
        <end position="78"/>
    </location>
</feature>
<keyword evidence="11" id="KW-0539">Nucleus</keyword>
<keyword evidence="8" id="KW-0653">Protein transport</keyword>
<keyword evidence="4 11" id="KW-0963">Cytoplasm</keyword>
<evidence type="ECO:0000256" key="12">
    <source>
        <dbReference type="SAM" id="MobiDB-lite"/>
    </source>
</evidence>
<evidence type="ECO:0000256" key="7">
    <source>
        <dbReference type="ARBA" id="ARBA00022807"/>
    </source>
</evidence>
<dbReference type="Proteomes" id="UP001214628">
    <property type="component" value="Chromosome 6"/>
</dbReference>
<evidence type="ECO:0000259" key="13">
    <source>
        <dbReference type="Pfam" id="PF03416"/>
    </source>
</evidence>
<organism evidence="14 15">
    <name type="scientific">Malassezia psittaci</name>
    <dbReference type="NCBI Taxonomy" id="1821823"/>
    <lineage>
        <taxon>Eukaryota</taxon>
        <taxon>Fungi</taxon>
        <taxon>Dikarya</taxon>
        <taxon>Basidiomycota</taxon>
        <taxon>Ustilaginomycotina</taxon>
        <taxon>Malasseziomycetes</taxon>
        <taxon>Malasseziales</taxon>
        <taxon>Malasseziaceae</taxon>
        <taxon>Malassezia</taxon>
    </lineage>
</organism>
<evidence type="ECO:0000256" key="11">
    <source>
        <dbReference type="RuleBase" id="RU363115"/>
    </source>
</evidence>
<feature type="compositionally biased region" description="Basic and acidic residues" evidence="12">
    <location>
        <begin position="745"/>
        <end position="754"/>
    </location>
</feature>
<dbReference type="GO" id="GO:0019786">
    <property type="term" value="F:protein-phosphatidylethanolamide deconjugating activity"/>
    <property type="evidence" value="ECO:0007669"/>
    <property type="project" value="InterPro"/>
</dbReference>
<feature type="compositionally biased region" description="Basic residues" evidence="12">
    <location>
        <begin position="147"/>
        <end position="158"/>
    </location>
</feature>
<feature type="region of interest" description="Disordered" evidence="12">
    <location>
        <begin position="214"/>
        <end position="245"/>
    </location>
</feature>
<evidence type="ECO:0000313" key="15">
    <source>
        <dbReference type="Proteomes" id="UP001214628"/>
    </source>
</evidence>
<comment type="catalytic activity">
    <reaction evidence="10">
        <text>[protein]-C-terminal L-amino acid-glycyl-phosphatidylethanolamide + H2O = [protein]-C-terminal L-amino acid-glycine + a 1,2-diacyl-sn-glycero-3-phosphoethanolamine</text>
        <dbReference type="Rhea" id="RHEA:67548"/>
        <dbReference type="Rhea" id="RHEA-COMP:17323"/>
        <dbReference type="Rhea" id="RHEA-COMP:17324"/>
        <dbReference type="ChEBI" id="CHEBI:15377"/>
        <dbReference type="ChEBI" id="CHEBI:64612"/>
        <dbReference type="ChEBI" id="CHEBI:172940"/>
        <dbReference type="ChEBI" id="CHEBI:172941"/>
    </reaction>
    <physiologicalReaction direction="left-to-right" evidence="10">
        <dbReference type="Rhea" id="RHEA:67549"/>
    </physiologicalReaction>
</comment>
<feature type="region of interest" description="Disordered" evidence="12">
    <location>
        <begin position="745"/>
        <end position="795"/>
    </location>
</feature>
<dbReference type="GO" id="GO:0015031">
    <property type="term" value="P:protein transport"/>
    <property type="evidence" value="ECO:0007669"/>
    <property type="project" value="UniProtKB-KW"/>
</dbReference>
<dbReference type="PANTHER" id="PTHR22624">
    <property type="entry name" value="CYSTEINE PROTEASE ATG4"/>
    <property type="match status" value="1"/>
</dbReference>
<keyword evidence="6 11" id="KW-0378">Hydrolase</keyword>
<evidence type="ECO:0000256" key="4">
    <source>
        <dbReference type="ARBA" id="ARBA00022490"/>
    </source>
</evidence>
<evidence type="ECO:0000256" key="5">
    <source>
        <dbReference type="ARBA" id="ARBA00022670"/>
    </source>
</evidence>
<dbReference type="InterPro" id="IPR005078">
    <property type="entry name" value="Peptidase_C54"/>
</dbReference>
<evidence type="ECO:0000256" key="8">
    <source>
        <dbReference type="ARBA" id="ARBA00022927"/>
    </source>
</evidence>
<evidence type="ECO:0000256" key="1">
    <source>
        <dbReference type="ARBA" id="ARBA00004329"/>
    </source>
</evidence>
<feature type="compositionally biased region" description="Polar residues" evidence="12">
    <location>
        <begin position="116"/>
        <end position="131"/>
    </location>
</feature>
<feature type="region of interest" description="Disordered" evidence="12">
    <location>
        <begin position="1"/>
        <end position="101"/>
    </location>
</feature>
<evidence type="ECO:0000256" key="3">
    <source>
        <dbReference type="ARBA" id="ARBA00022448"/>
    </source>
</evidence>
<keyword evidence="7" id="KW-0788">Thiol protease</keyword>
<sequence>MSTEERTSTESASGTSVRVDDRGKRSKRIARIRQGLPRRMSMSKSERPVPVMNNTRGMSQHSETLSEDTASMTSSKSQPYEIHRSELDSHTPAGPSPEDPMIPRRIVQWITRVANSSEQLSPDTPNSTKPKSSVIPEPFSEPSQPHRGVRRRGHHRITRPIPANTSGNRLGQLSERLTLMRDRSRLWQMASDTTLKLHGTDPGVWLLGTYFGDPEPESSPAMDPSEASTESVHGSTSETTSEAVDNVRSHNAWRRLLYDHLRTLVWCTYRSHFPPIAQDGYIGADEEATSAAVSAATEELCIPKPTSTKSPSADGHEQDPNSDPPQSLMQFLARSREVLQNTGTTRDWLINQLESRGWQLPGLLAQLPITSALLSRNELSSPTMIAAKIQAILGAVEHDVLMALRRPLAANVPMARLRSLAANWGGDTGLPGLWSYVRAIYQSVSSITQPNGPSCDTGWGCMLRTAQSLLATSLIRVHLGRDWTLPKTVDGQIQWRSDEEHAKYARILSLFYDDPSSACPFSVHRLAAEGKRLGIEVGSWFGPSTVAKALERLAKPTHLGITLFVTNDGTLYQDELLEAAHNWDCPVLVLVAQRIGLEEVPKPYRCALKSTFAMPQSVGVAGGRPSSSVYFVGTQRDQLLYLDPHTTRPSVPFRHVPPSLTGIEVLEKHQSDSEKHQLLTSWYCHAYSTHELASYRPAQTQLMPLSVVDPSILMGFVLHSENDWLEFRQAAEQLPAPVIHIAEHRPDYAKHPPENRGSAEISVEEGKWDSQTEHCTGEPSETNTQETLENGKSSIDLDAKLAQSLKQDLDLDPEWVL</sequence>
<evidence type="ECO:0000256" key="9">
    <source>
        <dbReference type="ARBA" id="ARBA00023006"/>
    </source>
</evidence>
<evidence type="ECO:0000256" key="6">
    <source>
        <dbReference type="ARBA" id="ARBA00022801"/>
    </source>
</evidence>
<dbReference type="GO" id="GO:0004197">
    <property type="term" value="F:cysteine-type endopeptidase activity"/>
    <property type="evidence" value="ECO:0007669"/>
    <property type="project" value="TreeGrafter"/>
</dbReference>
<gene>
    <name evidence="14" type="primary">ATG4</name>
    <name evidence="14" type="ORF">MPSI1_003622</name>
</gene>
<feature type="compositionally biased region" description="Polar residues" evidence="12">
    <location>
        <begin position="779"/>
        <end position="793"/>
    </location>
</feature>
<feature type="compositionally biased region" description="Polar residues" evidence="12">
    <location>
        <begin position="226"/>
        <end position="243"/>
    </location>
</feature>
<dbReference type="EMBL" id="CP118380">
    <property type="protein sequence ID" value="WFD44948.1"/>
    <property type="molecule type" value="Genomic_DNA"/>
</dbReference>
<feature type="domain" description="Peptidase C54 catalytic" evidence="13">
    <location>
        <begin position="259"/>
        <end position="729"/>
    </location>
</feature>
<dbReference type="GO" id="GO:0000423">
    <property type="term" value="P:mitophagy"/>
    <property type="evidence" value="ECO:0007669"/>
    <property type="project" value="TreeGrafter"/>
</dbReference>
<dbReference type="GO" id="GO:0034727">
    <property type="term" value="P:piecemeal microautophagy of the nucleus"/>
    <property type="evidence" value="ECO:0007669"/>
    <property type="project" value="TreeGrafter"/>
</dbReference>
<dbReference type="GO" id="GO:0016485">
    <property type="term" value="P:protein processing"/>
    <property type="evidence" value="ECO:0007669"/>
    <property type="project" value="TreeGrafter"/>
</dbReference>
<dbReference type="PANTHER" id="PTHR22624:SF49">
    <property type="entry name" value="CYSTEINE PROTEASE"/>
    <property type="match status" value="1"/>
</dbReference>
<keyword evidence="3" id="KW-0813">Transport</keyword>
<keyword evidence="9" id="KW-0072">Autophagy</keyword>
<comment type="function">
    <text evidence="11">Required for selective autophagic degradation of the nucleus (nucleophagy) as well as for mitophagy which contributes to regulate mitochondrial quantity and quality by eliminating the mitochondria to a basal level to fulfill cellular energy requirements and preventing excess ROS production.</text>
</comment>
<accession>A0AAF0FI61</accession>
<dbReference type="InterPro" id="IPR046792">
    <property type="entry name" value="Peptidase_C54_cat"/>
</dbReference>
<proteinExistence type="inferred from homology"/>
<dbReference type="GO" id="GO:0000407">
    <property type="term" value="C:phagophore assembly site"/>
    <property type="evidence" value="ECO:0007669"/>
    <property type="project" value="UniProtKB-SubCell"/>
</dbReference>
<dbReference type="EC" id="3.4.22.-" evidence="11"/>
<feature type="region of interest" description="Disordered" evidence="12">
    <location>
        <begin position="116"/>
        <end position="169"/>
    </location>
</feature>
<name>A0AAF0FI61_9BASI</name>
<comment type="similarity">
    <text evidence="2 11">Belongs to the peptidase C54 family.</text>
</comment>
<dbReference type="GO" id="GO:0000045">
    <property type="term" value="P:autophagosome assembly"/>
    <property type="evidence" value="ECO:0007669"/>
    <property type="project" value="TreeGrafter"/>
</dbReference>
<dbReference type="InterPro" id="IPR038765">
    <property type="entry name" value="Papain-like_cys_pep_sf"/>
</dbReference>
<reference evidence="14" key="1">
    <citation type="submission" date="2023-02" db="EMBL/GenBank/DDBJ databases">
        <title>Mating type loci evolution in Malassezia.</title>
        <authorList>
            <person name="Coelho M.A."/>
        </authorList>
    </citation>
    <scope>NUCLEOTIDE SEQUENCE</scope>
    <source>
        <strain evidence="14">CBS 14136</strain>
    </source>
</reference>
<dbReference type="Pfam" id="PF03416">
    <property type="entry name" value="Peptidase_C54"/>
    <property type="match status" value="1"/>
</dbReference>
<evidence type="ECO:0000313" key="14">
    <source>
        <dbReference type="EMBL" id="WFD44948.1"/>
    </source>
</evidence>
<feature type="region of interest" description="Disordered" evidence="12">
    <location>
        <begin position="299"/>
        <end position="327"/>
    </location>
</feature>
<dbReference type="AlphaFoldDB" id="A0AAF0FI61"/>
<comment type="subcellular location">
    <subcellularLocation>
        <location evidence="11">Nucleus</location>
    </subcellularLocation>
    <subcellularLocation>
        <location evidence="11">Cytoplasm</location>
    </subcellularLocation>
    <subcellularLocation>
        <location evidence="1">Preautophagosomal structure</location>
    </subcellularLocation>
</comment>
<dbReference type="GO" id="GO:0005634">
    <property type="term" value="C:nucleus"/>
    <property type="evidence" value="ECO:0007669"/>
    <property type="project" value="UniProtKB-SubCell"/>
</dbReference>
<keyword evidence="15" id="KW-1185">Reference proteome</keyword>
<feature type="compositionally biased region" description="Basic and acidic residues" evidence="12">
    <location>
        <begin position="764"/>
        <end position="776"/>
    </location>
</feature>
<dbReference type="SUPFAM" id="SSF54001">
    <property type="entry name" value="Cysteine proteinases"/>
    <property type="match status" value="1"/>
</dbReference>
<evidence type="ECO:0000256" key="10">
    <source>
        <dbReference type="ARBA" id="ARBA00029362"/>
    </source>
</evidence>
<evidence type="ECO:0000256" key="2">
    <source>
        <dbReference type="ARBA" id="ARBA00010958"/>
    </source>
</evidence>
<keyword evidence="5 11" id="KW-0645">Protease</keyword>